<protein>
    <recommendedName>
        <fullName evidence="3">YaaC-like protein</fullName>
    </recommendedName>
</protein>
<reference evidence="1" key="1">
    <citation type="submission" date="2021-01" db="EMBL/GenBank/DDBJ databases">
        <title>Genomic Encyclopedia of Type Strains, Phase IV (KMG-IV): sequencing the most valuable type-strain genomes for metagenomic binning, comparative biology and taxonomic classification.</title>
        <authorList>
            <person name="Goeker M."/>
        </authorList>
    </citation>
    <scope>NUCLEOTIDE SEQUENCE</scope>
    <source>
        <strain evidence="1">DSM 21943</strain>
    </source>
</reference>
<evidence type="ECO:0008006" key="3">
    <source>
        <dbReference type="Google" id="ProtNLM"/>
    </source>
</evidence>
<dbReference type="InterPro" id="IPR026988">
    <property type="entry name" value="YaaC-like"/>
</dbReference>
<evidence type="ECO:0000313" key="2">
    <source>
        <dbReference type="Proteomes" id="UP001179280"/>
    </source>
</evidence>
<dbReference type="Pfam" id="PF14175">
    <property type="entry name" value="YaaC"/>
    <property type="match status" value="1"/>
</dbReference>
<comment type="caution">
    <text evidence="1">The sequence shown here is derived from an EMBL/GenBank/DDBJ whole genome shotgun (WGS) entry which is preliminary data.</text>
</comment>
<dbReference type="Proteomes" id="UP001179280">
    <property type="component" value="Unassembled WGS sequence"/>
</dbReference>
<accession>A0ABS2T2L3</accession>
<dbReference type="RefSeq" id="WP_204469275.1">
    <property type="nucleotide sequence ID" value="NZ_JAFBCV010000026.1"/>
</dbReference>
<name>A0ABS2T2L3_9BACI</name>
<keyword evidence="2" id="KW-1185">Reference proteome</keyword>
<dbReference type="EMBL" id="JAFBCV010000026">
    <property type="protein sequence ID" value="MBM7841260.1"/>
    <property type="molecule type" value="Genomic_DNA"/>
</dbReference>
<organism evidence="1 2">
    <name type="scientific">Shouchella xiaoxiensis</name>
    <dbReference type="NCBI Taxonomy" id="766895"/>
    <lineage>
        <taxon>Bacteria</taxon>
        <taxon>Bacillati</taxon>
        <taxon>Bacillota</taxon>
        <taxon>Bacilli</taxon>
        <taxon>Bacillales</taxon>
        <taxon>Bacillaceae</taxon>
        <taxon>Shouchella</taxon>
    </lineage>
</organism>
<gene>
    <name evidence="1" type="ORF">JOC54_004561</name>
</gene>
<evidence type="ECO:0000313" key="1">
    <source>
        <dbReference type="EMBL" id="MBM7841260.1"/>
    </source>
</evidence>
<sequence>MNQLSLFESASFTQDYLEKRYIEATVESSSSKSYGNSYRLMYHLQHGQLYLSQAKVSPFAIKPMLLFYGLSQLLKACLIVYDPEYPASSSVLAHGLSTRKRKKQGYSFLTDEVKVQREGLYPHLLLKMFHMKHYELDDKYSMIKLLKQLPEMADPIHYLSNKTVFVSGSKSEKAIQFHSSILDEYHMTPERFQLYLNNHLFDRKATVNENRNSLIINYSSHARFSAPSPIRMNQEGLPVLHSNRNDFLLLPELAVYYLILYNLSMICRYETEWWGERLHTMDCDDVPYIKHFLTIAEDRTQVLIINELLNK</sequence>
<proteinExistence type="predicted"/>